<evidence type="ECO:0000256" key="1">
    <source>
        <dbReference type="SAM" id="SignalP"/>
    </source>
</evidence>
<name>A0A2M3ZXB7_9DIPT</name>
<dbReference type="EMBL" id="GGFM01012398">
    <property type="protein sequence ID" value="MBW33149.1"/>
    <property type="molecule type" value="Transcribed_RNA"/>
</dbReference>
<evidence type="ECO:0000313" key="2">
    <source>
        <dbReference type="EMBL" id="MBW33149.1"/>
    </source>
</evidence>
<dbReference type="AlphaFoldDB" id="A0A2M3ZXB7"/>
<reference evidence="2" key="1">
    <citation type="submission" date="2018-01" db="EMBL/GenBank/DDBJ databases">
        <title>An insight into the sialome of Amazonian anophelines.</title>
        <authorList>
            <person name="Ribeiro J.M."/>
            <person name="Scarpassa V."/>
            <person name="Calvo E."/>
        </authorList>
    </citation>
    <scope>NUCLEOTIDE SEQUENCE</scope>
    <source>
        <tissue evidence="2">Salivary glands</tissue>
    </source>
</reference>
<accession>A0A2M3ZXB7</accession>
<protein>
    <submittedName>
        <fullName evidence="2">Putative secreted peptide</fullName>
    </submittedName>
</protein>
<sequence length="87" mass="9240">MAAALSIISVAAAAAARPASWPIKSITHLLSVTLGELPNKPVRSTLMLADPAERSGCGFRCVRKGEQSQYPNRLPIEIPFLGIKRGA</sequence>
<proteinExistence type="predicted"/>
<feature type="chain" id="PRO_5014928103" evidence="1">
    <location>
        <begin position="16"/>
        <end position="87"/>
    </location>
</feature>
<keyword evidence="1" id="KW-0732">Signal</keyword>
<feature type="signal peptide" evidence="1">
    <location>
        <begin position="1"/>
        <end position="15"/>
    </location>
</feature>
<organism evidence="2">
    <name type="scientific">Anopheles braziliensis</name>
    <dbReference type="NCBI Taxonomy" id="58242"/>
    <lineage>
        <taxon>Eukaryota</taxon>
        <taxon>Metazoa</taxon>
        <taxon>Ecdysozoa</taxon>
        <taxon>Arthropoda</taxon>
        <taxon>Hexapoda</taxon>
        <taxon>Insecta</taxon>
        <taxon>Pterygota</taxon>
        <taxon>Neoptera</taxon>
        <taxon>Endopterygota</taxon>
        <taxon>Diptera</taxon>
        <taxon>Nematocera</taxon>
        <taxon>Culicoidea</taxon>
        <taxon>Culicidae</taxon>
        <taxon>Anophelinae</taxon>
        <taxon>Anopheles</taxon>
    </lineage>
</organism>